<proteinExistence type="predicted"/>
<name>A6NYK3_9FIRM</name>
<evidence type="ECO:0000313" key="3">
    <source>
        <dbReference type="Proteomes" id="UP000003639"/>
    </source>
</evidence>
<dbReference type="PANTHER" id="PTHR33418:SF1">
    <property type="entry name" value="HELICASE-ASSOCIATED DOMAIN-CONTAINING PROTEIN"/>
    <property type="match status" value="1"/>
</dbReference>
<organism evidence="2 3">
    <name type="scientific">Pseudoflavonifractor capillosus ATCC 29799</name>
    <dbReference type="NCBI Taxonomy" id="411467"/>
    <lineage>
        <taxon>Bacteria</taxon>
        <taxon>Bacillati</taxon>
        <taxon>Bacillota</taxon>
        <taxon>Clostridia</taxon>
        <taxon>Eubacteriales</taxon>
        <taxon>Oscillospiraceae</taxon>
        <taxon>Pseudoflavonifractor</taxon>
    </lineage>
</organism>
<accession>A6NYK3</accession>
<sequence>MTYQRLCFLSSEEKRALAPDYIILDEFHRCGADEWGTVVQTLVRQYDSAKLIGFTATPIRYLDKRGVRDMAEELFGHCVANYYSIQQAMEDGILPVPHYILGDILIGEKIRAKERELDTYSISTQDREKGKSILRELRRNMTSAAGVEEILRTYLPSNHAKMIVFCRNLDSLTDAQSAMIQWLAPIGNARCYSCRSDNKSADQELAAFLNDTETDAFRLLFCVDMLNEGLHIKDVDGIVMLRPTESPTVYLQQIGRCLASTPGADTTPIIFDLVNNYAAVALDGPDFRFLNPHFDKTSKGGKTLEIPFSVCGNAAEFQLVLDKFDHLFTLKNRWNSALKLLESYIQEYGRYPSGRTIYHGLQLGRWLLYQVQALRQGRLSADREEVLNALPGWENYQKTRFIHRNTFDDIYPDLKDYYEHEGHLLIPKSYVSPTGHKIGAYIYRLRRIRKGAERGSLTTAQIKMLDEIGMEWEQPKRIFKNFDWYYEPLLRFYRKEGHITVPQHYVDPESGCKLGAFISRARAYKKGKDQSLHLTEEQIAQLDALGMEWQISPSPKSFDEYYGELVRFRQKYGHILVPTNYIDLDTGCKLGYFIQRMRCARKGTIKGSHITQEQIDRLDAQGMIWDGSAFTSQQMRAKNHYILEEQRDDVHQTP</sequence>
<dbReference type="Pfam" id="PF18766">
    <property type="entry name" value="SWI2_SNF2"/>
    <property type="match status" value="1"/>
</dbReference>
<dbReference type="InterPro" id="IPR005114">
    <property type="entry name" value="Helicase_assoc"/>
</dbReference>
<dbReference type="Proteomes" id="UP000003639">
    <property type="component" value="Unassembled WGS sequence"/>
</dbReference>
<keyword evidence="3" id="KW-1185">Reference proteome</keyword>
<dbReference type="PROSITE" id="PS51192">
    <property type="entry name" value="HELICASE_ATP_BIND_1"/>
    <property type="match status" value="1"/>
</dbReference>
<evidence type="ECO:0000259" key="1">
    <source>
        <dbReference type="PROSITE" id="PS51192"/>
    </source>
</evidence>
<reference evidence="2 3" key="2">
    <citation type="submission" date="2007-06" db="EMBL/GenBank/DDBJ databases">
        <title>Draft genome sequence of Pseudoflavonifractor capillosus ATCC 29799.</title>
        <authorList>
            <person name="Sudarsanam P."/>
            <person name="Ley R."/>
            <person name="Guruge J."/>
            <person name="Turnbaugh P.J."/>
            <person name="Mahowald M."/>
            <person name="Liep D."/>
            <person name="Gordon J."/>
        </authorList>
    </citation>
    <scope>NUCLEOTIDE SEQUENCE [LARGE SCALE GENOMIC DNA]</scope>
    <source>
        <strain evidence="2 3">ATCC 29799</strain>
    </source>
</reference>
<evidence type="ECO:0000313" key="2">
    <source>
        <dbReference type="EMBL" id="EDM98502.1"/>
    </source>
</evidence>
<reference evidence="2 3" key="1">
    <citation type="submission" date="2007-04" db="EMBL/GenBank/DDBJ databases">
        <authorList>
            <person name="Fulton L."/>
            <person name="Clifton S."/>
            <person name="Fulton B."/>
            <person name="Xu J."/>
            <person name="Minx P."/>
            <person name="Pepin K.H."/>
            <person name="Johnson M."/>
            <person name="Thiruvilangam P."/>
            <person name="Bhonagiri V."/>
            <person name="Nash W.E."/>
            <person name="Mardis E.R."/>
            <person name="Wilson R.K."/>
        </authorList>
    </citation>
    <scope>NUCLEOTIDE SEQUENCE [LARGE SCALE GENOMIC DNA]</scope>
    <source>
        <strain evidence="2 3">ATCC 29799</strain>
    </source>
</reference>
<dbReference type="Pfam" id="PF00271">
    <property type="entry name" value="Helicase_C"/>
    <property type="match status" value="1"/>
</dbReference>
<dbReference type="Gene3D" id="3.40.50.300">
    <property type="entry name" value="P-loop containing nucleotide triphosphate hydrolases"/>
    <property type="match status" value="2"/>
</dbReference>
<gene>
    <name evidence="2" type="ORF">BACCAP_03304</name>
</gene>
<dbReference type="InterPro" id="IPR040980">
    <property type="entry name" value="SWI2_SNF2"/>
</dbReference>
<comment type="caution">
    <text evidence="2">The sequence shown here is derived from an EMBL/GenBank/DDBJ whole genome shotgun (WGS) entry which is preliminary data.</text>
</comment>
<dbReference type="Gene3D" id="6.10.140.530">
    <property type="match status" value="4"/>
</dbReference>
<dbReference type="PANTHER" id="PTHR33418">
    <property type="entry name" value="HELICASE-ASSOCIATED"/>
    <property type="match status" value="1"/>
</dbReference>
<dbReference type="eggNOG" id="COG1061">
    <property type="taxonomic scope" value="Bacteria"/>
</dbReference>
<dbReference type="AlphaFoldDB" id="A6NYK3"/>
<dbReference type="InterPro" id="IPR027417">
    <property type="entry name" value="P-loop_NTPase"/>
</dbReference>
<protein>
    <submittedName>
        <fullName evidence="2">Helicase associated domain protein</fullName>
    </submittedName>
</protein>
<feature type="domain" description="Helicase ATP-binding" evidence="1">
    <location>
        <begin position="1"/>
        <end position="76"/>
    </location>
</feature>
<dbReference type="STRING" id="411467.BACCAP_03304"/>
<dbReference type="InterPro" id="IPR014001">
    <property type="entry name" value="Helicase_ATP-bd"/>
</dbReference>
<dbReference type="EMBL" id="AAXG02000032">
    <property type="protein sequence ID" value="EDM98502.1"/>
    <property type="molecule type" value="Genomic_DNA"/>
</dbReference>
<dbReference type="Pfam" id="PF03457">
    <property type="entry name" value="HA"/>
    <property type="match status" value="4"/>
</dbReference>
<dbReference type="SUPFAM" id="SSF52540">
    <property type="entry name" value="P-loop containing nucleoside triphosphate hydrolases"/>
    <property type="match status" value="1"/>
</dbReference>
<dbReference type="InterPro" id="IPR001650">
    <property type="entry name" value="Helicase_C-like"/>
</dbReference>